<name>K3WPH7_GLOUD</name>
<feature type="domain" description="CBS" evidence="4">
    <location>
        <begin position="96"/>
        <end position="156"/>
    </location>
</feature>
<feature type="region of interest" description="Disordered" evidence="3">
    <location>
        <begin position="150"/>
        <end position="204"/>
    </location>
</feature>
<dbReference type="VEuPathDB" id="FungiDB:PYU1_G006855"/>
<evidence type="ECO:0000313" key="5">
    <source>
        <dbReference type="EnsemblProtists" id="PYU1_T006869"/>
    </source>
</evidence>
<dbReference type="InParanoid" id="K3WPH7"/>
<evidence type="ECO:0000259" key="4">
    <source>
        <dbReference type="PROSITE" id="PS51371"/>
    </source>
</evidence>
<dbReference type="InterPro" id="IPR046342">
    <property type="entry name" value="CBS_dom_sf"/>
</dbReference>
<dbReference type="SUPFAM" id="SSF54631">
    <property type="entry name" value="CBS-domain pair"/>
    <property type="match status" value="1"/>
</dbReference>
<reference evidence="6" key="2">
    <citation type="submission" date="2010-04" db="EMBL/GenBank/DDBJ databases">
        <authorList>
            <person name="Buell R."/>
            <person name="Hamilton J."/>
            <person name="Hostetler J."/>
        </authorList>
    </citation>
    <scope>NUCLEOTIDE SEQUENCE [LARGE SCALE GENOMIC DNA]</scope>
    <source>
        <strain evidence="6">DAOM:BR144</strain>
    </source>
</reference>
<evidence type="ECO:0000256" key="3">
    <source>
        <dbReference type="SAM" id="MobiDB-lite"/>
    </source>
</evidence>
<dbReference type="PANTHER" id="PTHR43080:SF2">
    <property type="entry name" value="CBS DOMAIN-CONTAINING PROTEIN"/>
    <property type="match status" value="1"/>
</dbReference>
<keyword evidence="6" id="KW-1185">Reference proteome</keyword>
<dbReference type="EMBL" id="GL376635">
    <property type="status" value="NOT_ANNOTATED_CDS"/>
    <property type="molecule type" value="Genomic_DNA"/>
</dbReference>
<accession>K3WPH7</accession>
<dbReference type="InterPro" id="IPR000644">
    <property type="entry name" value="CBS_dom"/>
</dbReference>
<reference evidence="5" key="3">
    <citation type="submission" date="2015-02" db="UniProtKB">
        <authorList>
            <consortium name="EnsemblProtists"/>
        </authorList>
    </citation>
    <scope>IDENTIFICATION</scope>
    <source>
        <strain evidence="5">DAOM BR144</strain>
    </source>
</reference>
<feature type="compositionally biased region" description="Basic and acidic residues" evidence="3">
    <location>
        <begin position="151"/>
        <end position="164"/>
    </location>
</feature>
<dbReference type="eggNOG" id="ENOG502RVV3">
    <property type="taxonomic scope" value="Eukaryota"/>
</dbReference>
<proteinExistence type="predicted"/>
<dbReference type="EnsemblProtists" id="PYU1_T006869">
    <property type="protein sequence ID" value="PYU1_T006869"/>
    <property type="gene ID" value="PYU1_G006855"/>
</dbReference>
<feature type="domain" description="CBS" evidence="4">
    <location>
        <begin position="27"/>
        <end position="83"/>
    </location>
</feature>
<dbReference type="Gene3D" id="3.10.580.10">
    <property type="entry name" value="CBS-domain"/>
    <property type="match status" value="1"/>
</dbReference>
<evidence type="ECO:0000256" key="2">
    <source>
        <dbReference type="PROSITE-ProRule" id="PRU00703"/>
    </source>
</evidence>
<evidence type="ECO:0000313" key="6">
    <source>
        <dbReference type="Proteomes" id="UP000019132"/>
    </source>
</evidence>
<dbReference type="InterPro" id="IPR051257">
    <property type="entry name" value="Diverse_CBS-Domain"/>
</dbReference>
<keyword evidence="1 2" id="KW-0129">CBS domain</keyword>
<organism evidence="5 6">
    <name type="scientific">Globisporangium ultimum (strain ATCC 200006 / CBS 805.95 / DAOM BR144)</name>
    <name type="common">Pythium ultimum</name>
    <dbReference type="NCBI Taxonomy" id="431595"/>
    <lineage>
        <taxon>Eukaryota</taxon>
        <taxon>Sar</taxon>
        <taxon>Stramenopiles</taxon>
        <taxon>Oomycota</taxon>
        <taxon>Peronosporomycetes</taxon>
        <taxon>Pythiales</taxon>
        <taxon>Pythiaceae</taxon>
        <taxon>Globisporangium</taxon>
    </lineage>
</organism>
<dbReference type="HOGENOM" id="CLU_935312_0_0_1"/>
<protein>
    <recommendedName>
        <fullName evidence="4">CBS domain-containing protein</fullName>
    </recommendedName>
</protein>
<dbReference type="PANTHER" id="PTHR43080">
    <property type="entry name" value="CBS DOMAIN-CONTAINING PROTEIN CBSX3, MITOCHONDRIAL"/>
    <property type="match status" value="1"/>
</dbReference>
<feature type="compositionally biased region" description="Polar residues" evidence="3">
    <location>
        <begin position="166"/>
        <end position="186"/>
    </location>
</feature>
<sequence>MPSTVRWISKTRTLQGGQTTVAALLGSSPENTMTVDHLMPAERAAQLMVQHHIDAVPVLKDDKVIGMFTEHDYFDKVLNGDQMGVNSSKVADVATMYSKLVVARPEDTVEGCLQVMTQRRLSAIPVVKGDGRVVGTVSMIDLTKEMLTQGDHQDDTQDNSRDHAGSQPQYNHNTNMAAAATHSQPSHFPENMVHAGSGQHEDDVSVSSPEQLQKLYEELKHDLEEHGTAHTDDLLHRASMFDTAAAERFHLDTNLDESAAEAFSEASTFPEFTPTEDQLYTQAHASQEMVEMNIASEKKLWKDEDKYAQVQGEFLSEVVAGNATFTEPSDFPEVSSVEELIAARERAMAAGSG</sequence>
<reference evidence="6" key="1">
    <citation type="journal article" date="2010" name="Genome Biol.">
        <title>Genome sequence of the necrotrophic plant pathogen Pythium ultimum reveals original pathogenicity mechanisms and effector repertoire.</title>
        <authorList>
            <person name="Levesque C.A."/>
            <person name="Brouwer H."/>
            <person name="Cano L."/>
            <person name="Hamilton J.P."/>
            <person name="Holt C."/>
            <person name="Huitema E."/>
            <person name="Raffaele S."/>
            <person name="Robideau G.P."/>
            <person name="Thines M."/>
            <person name="Win J."/>
            <person name="Zerillo M.M."/>
            <person name="Beakes G.W."/>
            <person name="Boore J.L."/>
            <person name="Busam D."/>
            <person name="Dumas B."/>
            <person name="Ferriera S."/>
            <person name="Fuerstenberg S.I."/>
            <person name="Gachon C.M."/>
            <person name="Gaulin E."/>
            <person name="Govers F."/>
            <person name="Grenville-Briggs L."/>
            <person name="Horner N."/>
            <person name="Hostetler J."/>
            <person name="Jiang R.H."/>
            <person name="Johnson J."/>
            <person name="Krajaejun T."/>
            <person name="Lin H."/>
            <person name="Meijer H.J."/>
            <person name="Moore B."/>
            <person name="Morris P."/>
            <person name="Phuntmart V."/>
            <person name="Puiu D."/>
            <person name="Shetty J."/>
            <person name="Stajich J.E."/>
            <person name="Tripathy S."/>
            <person name="Wawra S."/>
            <person name="van West P."/>
            <person name="Whitty B.R."/>
            <person name="Coutinho P.M."/>
            <person name="Henrissat B."/>
            <person name="Martin F."/>
            <person name="Thomas P.D."/>
            <person name="Tyler B.M."/>
            <person name="De Vries R.P."/>
            <person name="Kamoun S."/>
            <person name="Yandell M."/>
            <person name="Tisserat N."/>
            <person name="Buell C.R."/>
        </authorList>
    </citation>
    <scope>NUCLEOTIDE SEQUENCE</scope>
    <source>
        <strain evidence="6">DAOM:BR144</strain>
    </source>
</reference>
<dbReference type="Pfam" id="PF00571">
    <property type="entry name" value="CBS"/>
    <property type="match status" value="2"/>
</dbReference>
<dbReference type="Proteomes" id="UP000019132">
    <property type="component" value="Unassembled WGS sequence"/>
</dbReference>
<evidence type="ECO:0000256" key="1">
    <source>
        <dbReference type="ARBA" id="ARBA00023122"/>
    </source>
</evidence>
<dbReference type="AlphaFoldDB" id="K3WPH7"/>
<dbReference type="PROSITE" id="PS51371">
    <property type="entry name" value="CBS"/>
    <property type="match status" value="2"/>
</dbReference>
<dbReference type="SMART" id="SM00116">
    <property type="entry name" value="CBS"/>
    <property type="match status" value="2"/>
</dbReference>